<dbReference type="InterPro" id="IPR013221">
    <property type="entry name" value="Mur_ligase_cen"/>
</dbReference>
<evidence type="ECO:0000256" key="1">
    <source>
        <dbReference type="ARBA" id="ARBA00022598"/>
    </source>
</evidence>
<keyword evidence="2" id="KW-0547">Nucleotide-binding</keyword>
<gene>
    <name evidence="7" type="ORF">SAMN02745245_00835</name>
</gene>
<dbReference type="RefSeq" id="WP_073184037.1">
    <property type="nucleotide sequence ID" value="NZ_FQXI01000004.1"/>
</dbReference>
<evidence type="ECO:0000313" key="7">
    <source>
        <dbReference type="EMBL" id="SHH21774.1"/>
    </source>
</evidence>
<evidence type="ECO:0000259" key="5">
    <source>
        <dbReference type="Pfam" id="PF02875"/>
    </source>
</evidence>
<accession>A0A1M5R5W1</accession>
<dbReference type="SUPFAM" id="SSF53244">
    <property type="entry name" value="MurD-like peptide ligases, peptide-binding domain"/>
    <property type="match status" value="1"/>
</dbReference>
<name>A0A1M5R5W1_9FIRM</name>
<evidence type="ECO:0000256" key="3">
    <source>
        <dbReference type="ARBA" id="ARBA00022840"/>
    </source>
</evidence>
<dbReference type="Pfam" id="PF08245">
    <property type="entry name" value="Mur_ligase_M"/>
    <property type="match status" value="1"/>
</dbReference>
<keyword evidence="8" id="KW-1185">Reference proteome</keyword>
<feature type="transmembrane region" description="Helical" evidence="4">
    <location>
        <begin position="6"/>
        <end position="25"/>
    </location>
</feature>
<evidence type="ECO:0000256" key="2">
    <source>
        <dbReference type="ARBA" id="ARBA00022741"/>
    </source>
</evidence>
<evidence type="ECO:0000256" key="4">
    <source>
        <dbReference type="SAM" id="Phobius"/>
    </source>
</evidence>
<dbReference type="OrthoDB" id="9801978at2"/>
<dbReference type="InterPro" id="IPR036565">
    <property type="entry name" value="Mur-like_cat_sf"/>
</dbReference>
<evidence type="ECO:0000313" key="8">
    <source>
        <dbReference type="Proteomes" id="UP000184032"/>
    </source>
</evidence>
<reference evidence="7 8" key="1">
    <citation type="submission" date="2016-11" db="EMBL/GenBank/DDBJ databases">
        <authorList>
            <person name="Jaros S."/>
            <person name="Januszkiewicz K."/>
            <person name="Wedrychowicz H."/>
        </authorList>
    </citation>
    <scope>NUCLEOTIDE SEQUENCE [LARGE SCALE GENOMIC DNA]</scope>
    <source>
        <strain evidence="7 8">DSM 21120</strain>
    </source>
</reference>
<keyword evidence="3" id="KW-0067">ATP-binding</keyword>
<keyword evidence="4" id="KW-0472">Membrane</keyword>
<dbReference type="GO" id="GO:0016881">
    <property type="term" value="F:acid-amino acid ligase activity"/>
    <property type="evidence" value="ECO:0007669"/>
    <property type="project" value="InterPro"/>
</dbReference>
<keyword evidence="4" id="KW-1133">Transmembrane helix</keyword>
<dbReference type="STRING" id="1120995.SAMN02745245_00835"/>
<dbReference type="Gene3D" id="3.90.190.20">
    <property type="entry name" value="Mur ligase, C-terminal domain"/>
    <property type="match status" value="1"/>
</dbReference>
<protein>
    <submittedName>
        <fullName evidence="7">UDP-N-acetylmuramoyl-tripeptide--D-alanyl-D-alanine ligase</fullName>
    </submittedName>
</protein>
<organism evidence="7 8">
    <name type="scientific">Anaerosphaera aminiphila DSM 21120</name>
    <dbReference type="NCBI Taxonomy" id="1120995"/>
    <lineage>
        <taxon>Bacteria</taxon>
        <taxon>Bacillati</taxon>
        <taxon>Bacillota</taxon>
        <taxon>Tissierellia</taxon>
        <taxon>Tissierellales</taxon>
        <taxon>Peptoniphilaceae</taxon>
        <taxon>Anaerosphaera</taxon>
    </lineage>
</organism>
<keyword evidence="1 7" id="KW-0436">Ligase</keyword>
<feature type="transmembrane region" description="Helical" evidence="4">
    <location>
        <begin position="122"/>
        <end position="139"/>
    </location>
</feature>
<dbReference type="PANTHER" id="PTHR43024">
    <property type="entry name" value="UDP-N-ACETYLMURAMOYL-TRIPEPTIDE--D-ALANYL-D-ALANINE LIGASE"/>
    <property type="match status" value="1"/>
</dbReference>
<feature type="domain" description="Mur ligase C-terminal" evidence="5">
    <location>
        <begin position="396"/>
        <end position="518"/>
    </location>
</feature>
<feature type="domain" description="Mur ligase central" evidence="6">
    <location>
        <begin position="184"/>
        <end position="374"/>
    </location>
</feature>
<dbReference type="InterPro" id="IPR036615">
    <property type="entry name" value="Mur_ligase_C_dom_sf"/>
</dbReference>
<dbReference type="Gene3D" id="3.40.1190.10">
    <property type="entry name" value="Mur-like, catalytic domain"/>
    <property type="match status" value="1"/>
</dbReference>
<evidence type="ECO:0000259" key="6">
    <source>
        <dbReference type="Pfam" id="PF08245"/>
    </source>
</evidence>
<dbReference type="InterPro" id="IPR051046">
    <property type="entry name" value="MurCDEF_CellWall_CoF430Synth"/>
</dbReference>
<proteinExistence type="predicted"/>
<dbReference type="InterPro" id="IPR004101">
    <property type="entry name" value="Mur_ligase_C"/>
</dbReference>
<dbReference type="SUPFAM" id="SSF53623">
    <property type="entry name" value="MurD-like peptide ligases, catalytic domain"/>
    <property type="match status" value="1"/>
</dbReference>
<dbReference type="Proteomes" id="UP000184032">
    <property type="component" value="Unassembled WGS sequence"/>
</dbReference>
<sequence length="529" mass="59420">MVKIYIAEFIVFCITYYFGVIRSNYPLHMLQLEGYDNTAYKNWIRENKDKVNKFWYKINLSEGESLLKLKNHLAKVNTEEKTPLVWTDRAKRLFKIHRILNIVILVFIALITNITYEATNNFILTVLVLIALGVLLYYFEYRVIILSNKISIPREEKINMGFYTSAQEKIKGLKKESGLKVLGITGSFGKTSTKVIADVILSEGLRVKNTPSSYNTPMGLSKVINNELTEESEVFIAELGAYKKGEIDEVARLVQPDIGIITAIGPTHMHLFKTIENIMATKYELIEDLPEDGVAIFNYDNEYVRELADKTEKKTIRYGTKDIEKLDVYAKDIEVSEKGSSFTLVIRELGEVACESKLLGVHNISNLLAAACAAYVLGLSLEQIASGVKKVEPVEHRLNIVDGGTGVIVIDDAFNSNPVGFRAALDVVNEFKNGNKIIITPGMVELGDMEEEENYKIGFEISKVCDFVILVGKKRTEPIYRGLSDSKYNMKNVFVVNSLAEATSVSAHLTKVGDVVLIENDLPDNYSED</sequence>
<feature type="transmembrane region" description="Helical" evidence="4">
    <location>
        <begin position="99"/>
        <end position="116"/>
    </location>
</feature>
<dbReference type="EMBL" id="FQXI01000004">
    <property type="protein sequence ID" value="SHH21774.1"/>
    <property type="molecule type" value="Genomic_DNA"/>
</dbReference>
<dbReference type="AlphaFoldDB" id="A0A1M5R5W1"/>
<dbReference type="GO" id="GO:0005524">
    <property type="term" value="F:ATP binding"/>
    <property type="evidence" value="ECO:0007669"/>
    <property type="project" value="UniProtKB-KW"/>
</dbReference>
<keyword evidence="4" id="KW-0812">Transmembrane</keyword>
<dbReference type="Pfam" id="PF02875">
    <property type="entry name" value="Mur_ligase_C"/>
    <property type="match status" value="1"/>
</dbReference>
<dbReference type="PANTHER" id="PTHR43024:SF1">
    <property type="entry name" value="UDP-N-ACETYLMURAMOYL-TRIPEPTIDE--D-ALANYL-D-ALANINE LIGASE"/>
    <property type="match status" value="1"/>
</dbReference>